<feature type="transmembrane region" description="Helical" evidence="18">
    <location>
        <begin position="88"/>
        <end position="113"/>
    </location>
</feature>
<proteinExistence type="predicted"/>
<evidence type="ECO:0000256" key="14">
    <source>
        <dbReference type="ARBA" id="ARBA00023004"/>
    </source>
</evidence>
<feature type="binding site" description="axial binding residue" evidence="17">
    <location>
        <position position="71"/>
    </location>
    <ligand>
        <name>heme</name>
        <dbReference type="ChEBI" id="CHEBI:30413"/>
        <note>ligand shared with second transmembrane subunit</note>
    </ligand>
    <ligandPart>
        <name>Fe</name>
        <dbReference type="ChEBI" id="CHEBI:18248"/>
    </ligandPart>
</feature>
<dbReference type="CDD" id="cd03494">
    <property type="entry name" value="SQR_TypeC_SdhD"/>
    <property type="match status" value="1"/>
</dbReference>
<feature type="binding site" evidence="16">
    <location>
        <position position="83"/>
    </location>
    <ligand>
        <name>a ubiquinone</name>
        <dbReference type="ChEBI" id="CHEBI:16389"/>
    </ligand>
</feature>
<dbReference type="Proteomes" id="UP000295367">
    <property type="component" value="Unassembled WGS sequence"/>
</dbReference>
<feature type="transmembrane region" description="Helical" evidence="18">
    <location>
        <begin position="21"/>
        <end position="43"/>
    </location>
</feature>
<feature type="transmembrane region" description="Helical" evidence="18">
    <location>
        <begin position="55"/>
        <end position="76"/>
    </location>
</feature>
<gene>
    <name evidence="19" type="ORF">EDC63_101177</name>
</gene>
<evidence type="ECO:0000256" key="15">
    <source>
        <dbReference type="ARBA" id="ARBA00023136"/>
    </source>
</evidence>
<dbReference type="PANTHER" id="PTHR38689:SF1">
    <property type="entry name" value="SUCCINATE DEHYDROGENASE HYDROPHOBIC MEMBRANE ANCHOR SUBUNIT"/>
    <property type="match status" value="1"/>
</dbReference>
<keyword evidence="11 17" id="KW-0479">Metal-binding</keyword>
<evidence type="ECO:0000256" key="13">
    <source>
        <dbReference type="ARBA" id="ARBA00022989"/>
    </source>
</evidence>
<dbReference type="GO" id="GO:0009055">
    <property type="term" value="F:electron transfer activity"/>
    <property type="evidence" value="ECO:0007669"/>
    <property type="project" value="TreeGrafter"/>
</dbReference>
<keyword evidence="15 18" id="KW-0472">Membrane</keyword>
<dbReference type="Gene3D" id="1.20.1300.10">
    <property type="entry name" value="Fumarate reductase/succinate dehydrogenase, transmembrane subunit"/>
    <property type="match status" value="1"/>
</dbReference>
<dbReference type="NCBIfam" id="TIGR02968">
    <property type="entry name" value="succ_dehyd_anc"/>
    <property type="match status" value="1"/>
</dbReference>
<comment type="pathway">
    <text evidence="3">Carbohydrate metabolism; tricarboxylic acid cycle.</text>
</comment>
<evidence type="ECO:0000256" key="5">
    <source>
        <dbReference type="ARBA" id="ARBA00022448"/>
    </source>
</evidence>
<dbReference type="OrthoDB" id="5612767at2"/>
<dbReference type="RefSeq" id="WP_124947821.1">
    <property type="nucleotide sequence ID" value="NZ_BHVT01000073.1"/>
</dbReference>
<keyword evidence="5" id="KW-0813">Transport</keyword>
<dbReference type="GO" id="GO:0017004">
    <property type="term" value="P:cytochrome complex assembly"/>
    <property type="evidence" value="ECO:0007669"/>
    <property type="project" value="TreeGrafter"/>
</dbReference>
<sequence>MVSRVVSGARYGLRDWLMQRIAAVILLIYSLFVLGFIILNMPISFTSWHAFFTHVWMRFFTLLSFIALYLHAWVGIRNVLMDYVHSTAIRLILHGSVIVALVIYFIWTVQILWGK</sequence>
<keyword evidence="13 18" id="KW-1133">Transmembrane helix</keyword>
<dbReference type="InterPro" id="IPR014312">
    <property type="entry name" value="Succ_DH_anchor"/>
</dbReference>
<evidence type="ECO:0000256" key="9">
    <source>
        <dbReference type="ARBA" id="ARBA00022617"/>
    </source>
</evidence>
<keyword evidence="20" id="KW-1185">Reference proteome</keyword>
<dbReference type="InterPro" id="IPR000701">
    <property type="entry name" value="SuccDH_FuR_B_TM-su"/>
</dbReference>
<evidence type="ECO:0000256" key="17">
    <source>
        <dbReference type="PIRSR" id="PIRSR000169-2"/>
    </source>
</evidence>
<dbReference type="GO" id="GO:0005886">
    <property type="term" value="C:plasma membrane"/>
    <property type="evidence" value="ECO:0007669"/>
    <property type="project" value="UniProtKB-SubCell"/>
</dbReference>
<evidence type="ECO:0000313" key="20">
    <source>
        <dbReference type="Proteomes" id="UP000295367"/>
    </source>
</evidence>
<evidence type="ECO:0000256" key="10">
    <source>
        <dbReference type="ARBA" id="ARBA00022692"/>
    </source>
</evidence>
<keyword evidence="9 17" id="KW-0349">Heme</keyword>
<evidence type="ECO:0000256" key="6">
    <source>
        <dbReference type="ARBA" id="ARBA00022475"/>
    </source>
</evidence>
<evidence type="ECO:0000256" key="1">
    <source>
        <dbReference type="ARBA" id="ARBA00004050"/>
    </source>
</evidence>
<evidence type="ECO:0000256" key="8">
    <source>
        <dbReference type="ARBA" id="ARBA00022532"/>
    </source>
</evidence>
<dbReference type="UniPathway" id="UPA00223"/>
<evidence type="ECO:0000256" key="16">
    <source>
        <dbReference type="PIRSR" id="PIRSR000169-1"/>
    </source>
</evidence>
<evidence type="ECO:0000256" key="3">
    <source>
        <dbReference type="ARBA" id="ARBA00005163"/>
    </source>
</evidence>
<evidence type="ECO:0000256" key="2">
    <source>
        <dbReference type="ARBA" id="ARBA00004429"/>
    </source>
</evidence>
<evidence type="ECO:0000256" key="11">
    <source>
        <dbReference type="ARBA" id="ARBA00022723"/>
    </source>
</evidence>
<dbReference type="PANTHER" id="PTHR38689">
    <property type="entry name" value="SUCCINATE DEHYDROGENASE HYDROPHOBIC MEMBRANE ANCHOR SUBUNIT"/>
    <property type="match status" value="1"/>
</dbReference>
<keyword evidence="8" id="KW-0816">Tricarboxylic acid cycle</keyword>
<organism evidence="19 20">
    <name type="scientific">Sulfurirhabdus autotrophica</name>
    <dbReference type="NCBI Taxonomy" id="1706046"/>
    <lineage>
        <taxon>Bacteria</taxon>
        <taxon>Pseudomonadati</taxon>
        <taxon>Pseudomonadota</taxon>
        <taxon>Betaproteobacteria</taxon>
        <taxon>Nitrosomonadales</taxon>
        <taxon>Sulfuricellaceae</taxon>
        <taxon>Sulfurirhabdus</taxon>
    </lineage>
</organism>
<dbReference type="PIRSF" id="PIRSF000169">
    <property type="entry name" value="SDH_D"/>
    <property type="match status" value="1"/>
</dbReference>
<keyword evidence="6" id="KW-1003">Cell membrane</keyword>
<protein>
    <recommendedName>
        <fullName evidence="4">Succinate dehydrogenase hydrophobic membrane anchor subunit</fullName>
    </recommendedName>
</protein>
<comment type="cofactor">
    <cofactor evidence="17">
        <name>heme</name>
        <dbReference type="ChEBI" id="CHEBI:30413"/>
    </cofactor>
    <text evidence="17">The heme is bound between the two transmembrane subunits.</text>
</comment>
<accession>A0A4R3YDV4</accession>
<dbReference type="GO" id="GO:0020037">
    <property type="term" value="F:heme binding"/>
    <property type="evidence" value="ECO:0007669"/>
    <property type="project" value="InterPro"/>
</dbReference>
<evidence type="ECO:0000256" key="4">
    <source>
        <dbReference type="ARBA" id="ARBA00019425"/>
    </source>
</evidence>
<evidence type="ECO:0000256" key="18">
    <source>
        <dbReference type="SAM" id="Phobius"/>
    </source>
</evidence>
<keyword evidence="7" id="KW-0997">Cell inner membrane</keyword>
<evidence type="ECO:0000256" key="7">
    <source>
        <dbReference type="ARBA" id="ARBA00022519"/>
    </source>
</evidence>
<dbReference type="GO" id="GO:0046872">
    <property type="term" value="F:metal ion binding"/>
    <property type="evidence" value="ECO:0007669"/>
    <property type="project" value="UniProtKB-KW"/>
</dbReference>
<dbReference type="GO" id="GO:0006099">
    <property type="term" value="P:tricarboxylic acid cycle"/>
    <property type="evidence" value="ECO:0007669"/>
    <property type="project" value="UniProtKB-UniPathway"/>
</dbReference>
<keyword evidence="12" id="KW-0249">Electron transport</keyword>
<dbReference type="AlphaFoldDB" id="A0A4R3YDV4"/>
<dbReference type="Pfam" id="PF01127">
    <property type="entry name" value="Sdh_cyt"/>
    <property type="match status" value="1"/>
</dbReference>
<reference evidence="19 20" key="1">
    <citation type="submission" date="2019-03" db="EMBL/GenBank/DDBJ databases">
        <title>Genomic Encyclopedia of Type Strains, Phase IV (KMG-IV): sequencing the most valuable type-strain genomes for metagenomic binning, comparative biology and taxonomic classification.</title>
        <authorList>
            <person name="Goeker M."/>
        </authorList>
    </citation>
    <scope>NUCLEOTIDE SEQUENCE [LARGE SCALE GENOMIC DNA]</scope>
    <source>
        <strain evidence="19 20">DSM 100309</strain>
    </source>
</reference>
<comment type="caution">
    <text evidence="19">The sequence shown here is derived from an EMBL/GenBank/DDBJ whole genome shotgun (WGS) entry which is preliminary data.</text>
</comment>
<evidence type="ECO:0000313" key="19">
    <source>
        <dbReference type="EMBL" id="TCV90210.1"/>
    </source>
</evidence>
<name>A0A4R3YDV4_9PROT</name>
<comment type="subcellular location">
    <subcellularLocation>
        <location evidence="2">Cell inner membrane</location>
        <topology evidence="2">Multi-pass membrane protein</topology>
    </subcellularLocation>
</comment>
<dbReference type="SUPFAM" id="SSF81343">
    <property type="entry name" value="Fumarate reductase respiratory complex transmembrane subunits"/>
    <property type="match status" value="1"/>
</dbReference>
<keyword evidence="10 18" id="KW-0812">Transmembrane</keyword>
<evidence type="ECO:0000256" key="12">
    <source>
        <dbReference type="ARBA" id="ARBA00022982"/>
    </source>
</evidence>
<dbReference type="EMBL" id="SMCO01000001">
    <property type="protein sequence ID" value="TCV90210.1"/>
    <property type="molecule type" value="Genomic_DNA"/>
</dbReference>
<dbReference type="InterPro" id="IPR034804">
    <property type="entry name" value="SQR/QFR_C/D"/>
</dbReference>
<comment type="function">
    <text evidence="1">Membrane-anchoring subunit of succinate dehydrogenase (SDH).</text>
</comment>
<keyword evidence="14 17" id="KW-0408">Iron</keyword>